<reference evidence="2 3" key="1">
    <citation type="submission" date="2019-10" db="EMBL/GenBank/DDBJ databases">
        <authorList>
            <person name="Palmer J.M."/>
        </authorList>
    </citation>
    <scope>NUCLEOTIDE SEQUENCE [LARGE SCALE GENOMIC DNA]</scope>
    <source>
        <strain evidence="2 3">TWF694</strain>
    </source>
</reference>
<accession>A0AAV9X7B4</accession>
<name>A0AAV9X7B4_9PEZI</name>
<proteinExistence type="predicted"/>
<evidence type="ECO:0000256" key="1">
    <source>
        <dbReference type="SAM" id="MobiDB-lite"/>
    </source>
</evidence>
<comment type="caution">
    <text evidence="2">The sequence shown here is derived from an EMBL/GenBank/DDBJ whole genome shotgun (WGS) entry which is preliminary data.</text>
</comment>
<gene>
    <name evidence="2" type="ORF">TWF694_010876</name>
</gene>
<evidence type="ECO:0000313" key="2">
    <source>
        <dbReference type="EMBL" id="KAK6537984.1"/>
    </source>
</evidence>
<sequence length="188" mass="21032">MGQILETPAAGEDDELAWDSTTPESDSASIAARDSDTRTHIPDPTFEPFLLFLYDALSLPMMLKHILDLPDDPVLLPASLPGYVIRMHGIDSALVPDEPLSEGAESQRTVGGAAYLVRRREHRDILVAHEMKENYRIGEVRIRVTLEGSGEEVERRAMAFLWDGDVKELAEEDFDSLLGRIVRELPKH</sequence>
<protein>
    <submittedName>
        <fullName evidence="2">Uncharacterized protein</fullName>
    </submittedName>
</protein>
<dbReference type="AlphaFoldDB" id="A0AAV9X7B4"/>
<feature type="region of interest" description="Disordered" evidence="1">
    <location>
        <begin position="1"/>
        <end position="39"/>
    </location>
</feature>
<dbReference type="Proteomes" id="UP001365542">
    <property type="component" value="Unassembled WGS sequence"/>
</dbReference>
<organism evidence="2 3">
    <name type="scientific">Orbilia ellipsospora</name>
    <dbReference type="NCBI Taxonomy" id="2528407"/>
    <lineage>
        <taxon>Eukaryota</taxon>
        <taxon>Fungi</taxon>
        <taxon>Dikarya</taxon>
        <taxon>Ascomycota</taxon>
        <taxon>Pezizomycotina</taxon>
        <taxon>Orbiliomycetes</taxon>
        <taxon>Orbiliales</taxon>
        <taxon>Orbiliaceae</taxon>
        <taxon>Orbilia</taxon>
    </lineage>
</organism>
<dbReference type="EMBL" id="JAVHJO010000008">
    <property type="protein sequence ID" value="KAK6537984.1"/>
    <property type="molecule type" value="Genomic_DNA"/>
</dbReference>
<keyword evidence="3" id="KW-1185">Reference proteome</keyword>
<evidence type="ECO:0000313" key="3">
    <source>
        <dbReference type="Proteomes" id="UP001365542"/>
    </source>
</evidence>